<evidence type="ECO:0000259" key="1">
    <source>
        <dbReference type="PROSITE" id="PS50937"/>
    </source>
</evidence>
<dbReference type="RefSeq" id="WP_107493139.1">
    <property type="nucleotide sequence ID" value="NZ_PZKC01000005.1"/>
</dbReference>
<dbReference type="PROSITE" id="PS51332">
    <property type="entry name" value="B12_BINDING"/>
    <property type="match status" value="1"/>
</dbReference>
<reference evidence="3 4" key="2">
    <citation type="submission" date="2018-04" db="EMBL/GenBank/DDBJ databases">
        <title>Thauera lacus sp. nov., isolated from an saline lake in Inner Mongolia, China.</title>
        <authorList>
            <person name="Liang Q.-Y."/>
        </authorList>
    </citation>
    <scope>NUCLEOTIDE SEQUENCE [LARGE SCALE GENOMIC DNA]</scope>
    <source>
        <strain evidence="3 4">D20</strain>
    </source>
</reference>
<reference evidence="3 4" key="1">
    <citation type="submission" date="2018-03" db="EMBL/GenBank/DDBJ databases">
        <authorList>
            <person name="Keele B.F."/>
        </authorList>
    </citation>
    <scope>NUCLEOTIDE SEQUENCE [LARGE SCALE GENOMIC DNA]</scope>
    <source>
        <strain evidence="3 4">D20</strain>
    </source>
</reference>
<dbReference type="Proteomes" id="UP000241193">
    <property type="component" value="Unassembled WGS sequence"/>
</dbReference>
<dbReference type="SMART" id="SM00422">
    <property type="entry name" value="HTH_MERR"/>
    <property type="match status" value="1"/>
</dbReference>
<comment type="caution">
    <text evidence="3">The sequence shown here is derived from an EMBL/GenBank/DDBJ whole genome shotgun (WGS) entry which is preliminary data.</text>
</comment>
<dbReference type="Gene3D" id="3.40.50.280">
    <property type="entry name" value="Cobalamin-binding domain"/>
    <property type="match status" value="1"/>
</dbReference>
<dbReference type="InterPro" id="IPR006158">
    <property type="entry name" value="Cobalamin-bd"/>
</dbReference>
<dbReference type="OrthoDB" id="9800334at2"/>
<sequence length="316" mass="34001">MQNKLDKPAEGLGITAVERDTGLSKDILRVWERRYGFPLPARDHNGDRLYPPEQVDKLRLIRRLLDLGRRPSSVVTLDAGTLAAMLDSAATALAPEGDPDSATHDRLIELLRLQRSAELRIALHQLLLKHGLQRFVCDTVAPLNIRVGQAWMRGDIDVAEEHLYTEQVQNVLRSAIGAQAATDGRPRILLTTLPDELHALGLLMAEATLVPEGAVCVSLGTQTPITDICNAASSGDFDIVALSCSAAFPARSAIDGLNTLRAALPAAIELWAGGQAVQGKAARLPGVRVIADLPDALVALAEWRSAQRAAISRPRA</sequence>
<dbReference type="GO" id="GO:0003677">
    <property type="term" value="F:DNA binding"/>
    <property type="evidence" value="ECO:0007669"/>
    <property type="project" value="InterPro"/>
</dbReference>
<dbReference type="InterPro" id="IPR036724">
    <property type="entry name" value="Cobalamin-bd_sf"/>
</dbReference>
<proteinExistence type="predicted"/>
<dbReference type="GO" id="GO:0046872">
    <property type="term" value="F:metal ion binding"/>
    <property type="evidence" value="ECO:0007669"/>
    <property type="project" value="InterPro"/>
</dbReference>
<feature type="domain" description="B12-binding" evidence="2">
    <location>
        <begin position="185"/>
        <end position="311"/>
    </location>
</feature>
<evidence type="ECO:0000259" key="2">
    <source>
        <dbReference type="PROSITE" id="PS51332"/>
    </source>
</evidence>
<protein>
    <submittedName>
        <fullName evidence="3">MerR family transcriptional regulator</fullName>
    </submittedName>
</protein>
<evidence type="ECO:0000313" key="3">
    <source>
        <dbReference type="EMBL" id="PTD96738.1"/>
    </source>
</evidence>
<dbReference type="PROSITE" id="PS50937">
    <property type="entry name" value="HTH_MERR_2"/>
    <property type="match status" value="1"/>
</dbReference>
<accession>A0A2T4IG47</accession>
<dbReference type="Pfam" id="PF13411">
    <property type="entry name" value="MerR_1"/>
    <property type="match status" value="1"/>
</dbReference>
<dbReference type="SUPFAM" id="SSF46955">
    <property type="entry name" value="Putative DNA-binding domain"/>
    <property type="match status" value="1"/>
</dbReference>
<evidence type="ECO:0000313" key="4">
    <source>
        <dbReference type="Proteomes" id="UP000241193"/>
    </source>
</evidence>
<dbReference type="InterPro" id="IPR009061">
    <property type="entry name" value="DNA-bd_dom_put_sf"/>
</dbReference>
<dbReference type="InterPro" id="IPR036594">
    <property type="entry name" value="Meth_synthase_dom"/>
</dbReference>
<gene>
    <name evidence="3" type="ORF">C8261_07960</name>
</gene>
<organism evidence="3 4">
    <name type="scientific">Pseudothauera lacus</name>
    <dbReference type="NCBI Taxonomy" id="2136175"/>
    <lineage>
        <taxon>Bacteria</taxon>
        <taxon>Pseudomonadati</taxon>
        <taxon>Pseudomonadota</taxon>
        <taxon>Betaproteobacteria</taxon>
        <taxon>Rhodocyclales</taxon>
        <taxon>Zoogloeaceae</taxon>
        <taxon>Pseudothauera</taxon>
    </lineage>
</organism>
<feature type="domain" description="HTH merR-type" evidence="1">
    <location>
        <begin position="19"/>
        <end position="68"/>
    </location>
</feature>
<dbReference type="SUPFAM" id="SSF52242">
    <property type="entry name" value="Cobalamin (vitamin B12)-binding domain"/>
    <property type="match status" value="1"/>
</dbReference>
<dbReference type="Pfam" id="PF02607">
    <property type="entry name" value="B12-binding_2"/>
    <property type="match status" value="1"/>
</dbReference>
<dbReference type="InterPro" id="IPR000551">
    <property type="entry name" value="MerR-type_HTH_dom"/>
</dbReference>
<dbReference type="Gene3D" id="1.10.1240.10">
    <property type="entry name" value="Methionine synthase domain"/>
    <property type="match status" value="1"/>
</dbReference>
<name>A0A2T4IG47_9RHOO</name>
<dbReference type="AlphaFoldDB" id="A0A2T4IG47"/>
<keyword evidence="4" id="KW-1185">Reference proteome</keyword>
<dbReference type="Gene3D" id="1.10.1660.10">
    <property type="match status" value="1"/>
</dbReference>
<dbReference type="EMBL" id="PZKC01000005">
    <property type="protein sequence ID" value="PTD96738.1"/>
    <property type="molecule type" value="Genomic_DNA"/>
</dbReference>
<dbReference type="GO" id="GO:0031419">
    <property type="term" value="F:cobalamin binding"/>
    <property type="evidence" value="ECO:0007669"/>
    <property type="project" value="InterPro"/>
</dbReference>
<dbReference type="InterPro" id="IPR003759">
    <property type="entry name" value="Cbl-bd_cap"/>
</dbReference>
<dbReference type="GO" id="GO:0006355">
    <property type="term" value="P:regulation of DNA-templated transcription"/>
    <property type="evidence" value="ECO:0007669"/>
    <property type="project" value="InterPro"/>
</dbReference>